<evidence type="ECO:0000313" key="11">
    <source>
        <dbReference type="Proteomes" id="UP001165679"/>
    </source>
</evidence>
<feature type="compositionally biased region" description="Pro residues" evidence="8">
    <location>
        <begin position="518"/>
        <end position="529"/>
    </location>
</feature>
<dbReference type="SUPFAM" id="SSF52743">
    <property type="entry name" value="Subtilisin-like"/>
    <property type="match status" value="1"/>
</dbReference>
<keyword evidence="4 7" id="KW-0720">Serine protease</keyword>
<organism evidence="10 11">
    <name type="scientific">Limobrevibacterium gyesilva</name>
    <dbReference type="NCBI Taxonomy" id="2991712"/>
    <lineage>
        <taxon>Bacteria</taxon>
        <taxon>Pseudomonadati</taxon>
        <taxon>Pseudomonadota</taxon>
        <taxon>Alphaproteobacteria</taxon>
        <taxon>Acetobacterales</taxon>
        <taxon>Acetobacteraceae</taxon>
        <taxon>Limobrevibacterium</taxon>
    </lineage>
</organism>
<feature type="active site" description="Charge relay system" evidence="7">
    <location>
        <position position="240"/>
    </location>
</feature>
<comment type="caution">
    <text evidence="10">The sequence shown here is derived from an EMBL/GenBank/DDBJ whole genome shotgun (WGS) entry which is preliminary data.</text>
</comment>
<dbReference type="EMBL" id="JAPDNT010000010">
    <property type="protein sequence ID" value="MCW3475604.1"/>
    <property type="molecule type" value="Genomic_DNA"/>
</dbReference>
<feature type="binding site" evidence="7">
    <location>
        <position position="474"/>
    </location>
    <ligand>
        <name>Ca(2+)</name>
        <dbReference type="ChEBI" id="CHEBI:29108"/>
    </ligand>
</feature>
<dbReference type="Pfam" id="PF09286">
    <property type="entry name" value="Pro-kuma_activ"/>
    <property type="match status" value="1"/>
</dbReference>
<dbReference type="GO" id="GO:0046872">
    <property type="term" value="F:metal ion binding"/>
    <property type="evidence" value="ECO:0007669"/>
    <property type="project" value="UniProtKB-UniRule"/>
</dbReference>
<feature type="region of interest" description="Disordered" evidence="8">
    <location>
        <begin position="512"/>
        <end position="533"/>
    </location>
</feature>
<feature type="binding site" evidence="7">
    <location>
        <position position="495"/>
    </location>
    <ligand>
        <name>Ca(2+)</name>
        <dbReference type="ChEBI" id="CHEBI:29108"/>
    </ligand>
</feature>
<keyword evidence="1 7" id="KW-0645">Protease</keyword>
<gene>
    <name evidence="10" type="ORF">OL599_13550</name>
</gene>
<name>A0AA41YKP7_9PROT</name>
<dbReference type="SUPFAM" id="SSF54897">
    <property type="entry name" value="Protease propeptides/inhibitors"/>
    <property type="match status" value="1"/>
</dbReference>
<evidence type="ECO:0000256" key="7">
    <source>
        <dbReference type="PROSITE-ProRule" id="PRU01032"/>
    </source>
</evidence>
<keyword evidence="3 7" id="KW-0378">Hydrolase</keyword>
<dbReference type="GO" id="GO:0006508">
    <property type="term" value="P:proteolysis"/>
    <property type="evidence" value="ECO:0007669"/>
    <property type="project" value="UniProtKB-KW"/>
</dbReference>
<dbReference type="CDD" id="cd11377">
    <property type="entry name" value="Pro-peptidase_S53"/>
    <property type="match status" value="1"/>
</dbReference>
<dbReference type="GO" id="GO:0008240">
    <property type="term" value="F:tripeptidyl-peptidase activity"/>
    <property type="evidence" value="ECO:0007669"/>
    <property type="project" value="TreeGrafter"/>
</dbReference>
<dbReference type="AlphaFoldDB" id="A0AA41YKP7"/>
<keyword evidence="6" id="KW-0865">Zymogen</keyword>
<reference evidence="10" key="1">
    <citation type="submission" date="2022-09" db="EMBL/GenBank/DDBJ databases">
        <title>Rhodovastum sp. nov. RN2-1 isolated from soil in Seongnam, South Korea.</title>
        <authorList>
            <person name="Le N.T."/>
        </authorList>
    </citation>
    <scope>NUCLEOTIDE SEQUENCE</scope>
    <source>
        <strain evidence="10">RN2-1</strain>
    </source>
</reference>
<feature type="binding site" evidence="7">
    <location>
        <position position="473"/>
    </location>
    <ligand>
        <name>Ca(2+)</name>
        <dbReference type="ChEBI" id="CHEBI:29108"/>
    </ligand>
</feature>
<dbReference type="PROSITE" id="PS51695">
    <property type="entry name" value="SEDOLISIN"/>
    <property type="match status" value="1"/>
</dbReference>
<dbReference type="InterPro" id="IPR036852">
    <property type="entry name" value="Peptidase_S8/S53_dom_sf"/>
</dbReference>
<evidence type="ECO:0000259" key="9">
    <source>
        <dbReference type="PROSITE" id="PS51695"/>
    </source>
</evidence>
<dbReference type="CDD" id="cd04056">
    <property type="entry name" value="Peptidases_S53"/>
    <property type="match status" value="1"/>
</dbReference>
<evidence type="ECO:0000256" key="8">
    <source>
        <dbReference type="SAM" id="MobiDB-lite"/>
    </source>
</evidence>
<feature type="binding site" evidence="7">
    <location>
        <position position="493"/>
    </location>
    <ligand>
        <name>Ca(2+)</name>
        <dbReference type="ChEBI" id="CHEBI:29108"/>
    </ligand>
</feature>
<evidence type="ECO:0000256" key="5">
    <source>
        <dbReference type="ARBA" id="ARBA00022837"/>
    </source>
</evidence>
<evidence type="ECO:0000256" key="2">
    <source>
        <dbReference type="ARBA" id="ARBA00022723"/>
    </source>
</evidence>
<evidence type="ECO:0000313" key="10">
    <source>
        <dbReference type="EMBL" id="MCW3475604.1"/>
    </source>
</evidence>
<feature type="active site" description="Charge relay system" evidence="7">
    <location>
        <position position="433"/>
    </location>
</feature>
<comment type="cofactor">
    <cofactor evidence="7">
        <name>Ca(2+)</name>
        <dbReference type="ChEBI" id="CHEBI:29108"/>
    </cofactor>
    <text evidence="7">Binds 1 Ca(2+) ion per subunit.</text>
</comment>
<keyword evidence="11" id="KW-1185">Reference proteome</keyword>
<keyword evidence="2 7" id="KW-0479">Metal-binding</keyword>
<sequence length="646" mass="65674">MLPLSGSERHLLPGAKVLGPADPAERITVTVIVRRANADLHQQRLQAQQQLTREQFAAAHGASAADLDAVAAYARKYGIDVVETLPAQRRIVLGGRIADLSAAFGTSVVQVEHAGGRHRGRVGPLHVPEHLHGIIQTVAGFDDRPVVRPHFRKAAGVGTTNGTFAPTRIAELYDFPAGTDGSGQTIGILEFGGGYNDADLDAYFAQLGVNRPQVTSVAIDGAGNQPTGDPTSPDGEVGLDIEVIGAVAPGARQVVYFAPNTDQGFIDAVSSAVHDAANTPSVISISWGAAEDEWVAATRQAIDQAFEDAALLGVSVFAASGDSGSSDGVNDGLLHPDYPAASPWVTGCGGTTLVSANGGIADESTWNHGGGATGGGVSRLYPAPDYQATAAIPPAGDDGHAGRGVPDVAANADPATGYQVLIDGQQLVYGGTSAVAPLWAGLTARINQMNGGNAGFLNTRIYAIPPAAGAFHDIVSGNNDASGQGGPYQAQPGWDACTGLGSPDGAKLAASLAGVTPQPQPQPSPPPGGPKATTLAFRTSPGGVTIMPGMSRDLGVINVHGFERIRVVAEEHADNGASASIRLTMTEGTEPVGLLDVLPVASHAQITRVYEIPGTRLAISADAVGTAGAATVNVWVYGLGGSSGPG</sequence>
<dbReference type="InterPro" id="IPR015366">
    <property type="entry name" value="S53_propep"/>
</dbReference>
<dbReference type="InterPro" id="IPR030400">
    <property type="entry name" value="Sedolisin_dom"/>
</dbReference>
<dbReference type="Proteomes" id="UP001165679">
    <property type="component" value="Unassembled WGS sequence"/>
</dbReference>
<dbReference type="PANTHER" id="PTHR14218:SF15">
    <property type="entry name" value="TRIPEPTIDYL-PEPTIDASE 1"/>
    <property type="match status" value="1"/>
</dbReference>
<proteinExistence type="predicted"/>
<dbReference type="Gene3D" id="3.40.50.200">
    <property type="entry name" value="Peptidase S8/S53 domain"/>
    <property type="match status" value="1"/>
</dbReference>
<dbReference type="PANTHER" id="PTHR14218">
    <property type="entry name" value="PROTEASE S8 TRIPEPTIDYL PEPTIDASE I CLN2"/>
    <property type="match status" value="1"/>
</dbReference>
<evidence type="ECO:0000256" key="3">
    <source>
        <dbReference type="ARBA" id="ARBA00022801"/>
    </source>
</evidence>
<dbReference type="GO" id="GO:0004252">
    <property type="term" value="F:serine-type endopeptidase activity"/>
    <property type="evidence" value="ECO:0007669"/>
    <property type="project" value="UniProtKB-UniRule"/>
</dbReference>
<evidence type="ECO:0000256" key="6">
    <source>
        <dbReference type="ARBA" id="ARBA00023145"/>
    </source>
</evidence>
<dbReference type="SMART" id="SM00944">
    <property type="entry name" value="Pro-kuma_activ"/>
    <property type="match status" value="1"/>
</dbReference>
<evidence type="ECO:0000256" key="1">
    <source>
        <dbReference type="ARBA" id="ARBA00022670"/>
    </source>
</evidence>
<feature type="active site" description="Charge relay system" evidence="7">
    <location>
        <position position="236"/>
    </location>
</feature>
<protein>
    <submittedName>
        <fullName evidence="10">S53 family peptidase</fullName>
    </submittedName>
</protein>
<reference evidence="10" key="2">
    <citation type="submission" date="2022-10" db="EMBL/GenBank/DDBJ databases">
        <authorList>
            <person name="Trinh H.N."/>
        </authorList>
    </citation>
    <scope>NUCLEOTIDE SEQUENCE</scope>
    <source>
        <strain evidence="10">RN2-1</strain>
    </source>
</reference>
<feature type="domain" description="Peptidase S53" evidence="9">
    <location>
        <begin position="163"/>
        <end position="515"/>
    </location>
</feature>
<accession>A0AA41YKP7</accession>
<keyword evidence="5 7" id="KW-0106">Calcium</keyword>
<evidence type="ECO:0000256" key="4">
    <source>
        <dbReference type="ARBA" id="ARBA00022825"/>
    </source>
</evidence>
<dbReference type="InterPro" id="IPR050819">
    <property type="entry name" value="Tripeptidyl-peptidase_I"/>
</dbReference>